<dbReference type="eggNOG" id="KOG0039">
    <property type="taxonomic scope" value="Eukaryota"/>
</dbReference>
<dbReference type="SFLD" id="SFLDS00052">
    <property type="entry name" value="Ferric_Reductase_Domain"/>
    <property type="match status" value="1"/>
</dbReference>
<evidence type="ECO:0000313" key="13">
    <source>
        <dbReference type="EMBL" id="EPQ26726.1"/>
    </source>
</evidence>
<dbReference type="PROSITE" id="PS51384">
    <property type="entry name" value="FAD_FR"/>
    <property type="match status" value="1"/>
</dbReference>
<dbReference type="InterPro" id="IPR017927">
    <property type="entry name" value="FAD-bd_FR_type"/>
</dbReference>
<keyword evidence="8 11" id="KW-0472">Membrane</keyword>
<dbReference type="KEGG" id="pfp:PFL1_05705"/>
<dbReference type="HOGENOM" id="CLU_016502_0_0_1"/>
<accession>A0A061H7Z2</accession>
<dbReference type="OrthoDB" id="4494341at2759"/>
<feature type="transmembrane region" description="Helical" evidence="11">
    <location>
        <begin position="268"/>
        <end position="286"/>
    </location>
</feature>
<gene>
    <name evidence="13" type="ORF">PFL1_05705</name>
</gene>
<dbReference type="GO" id="GO:0015677">
    <property type="term" value="P:copper ion import"/>
    <property type="evidence" value="ECO:0007669"/>
    <property type="project" value="TreeGrafter"/>
</dbReference>
<evidence type="ECO:0000256" key="4">
    <source>
        <dbReference type="ARBA" id="ARBA00022692"/>
    </source>
</evidence>
<evidence type="ECO:0000256" key="9">
    <source>
        <dbReference type="ARBA" id="ARBA00023180"/>
    </source>
</evidence>
<dbReference type="InterPro" id="IPR039261">
    <property type="entry name" value="FNR_nucleotide-bd"/>
</dbReference>
<feature type="transmembrane region" description="Helical" evidence="11">
    <location>
        <begin position="42"/>
        <end position="64"/>
    </location>
</feature>
<dbReference type="GO" id="GO:0005886">
    <property type="term" value="C:plasma membrane"/>
    <property type="evidence" value="ECO:0007669"/>
    <property type="project" value="TreeGrafter"/>
</dbReference>
<protein>
    <recommendedName>
        <fullName evidence="12">FAD-binding FR-type domain-containing protein</fullName>
    </recommendedName>
</protein>
<keyword evidence="6" id="KW-0560">Oxidoreductase</keyword>
<evidence type="ECO:0000313" key="14">
    <source>
        <dbReference type="Proteomes" id="UP000053664"/>
    </source>
</evidence>
<evidence type="ECO:0000256" key="8">
    <source>
        <dbReference type="ARBA" id="ARBA00023136"/>
    </source>
</evidence>
<feature type="transmembrane region" description="Helical" evidence="11">
    <location>
        <begin position="161"/>
        <end position="182"/>
    </location>
</feature>
<name>A0A061H7Z2_9BASI</name>
<dbReference type="SFLD" id="SFLDG01168">
    <property type="entry name" value="Ferric_reductase_subgroup_(FRE"/>
    <property type="match status" value="1"/>
</dbReference>
<dbReference type="GO" id="GO:0000293">
    <property type="term" value="F:ferric-chelate reductase activity"/>
    <property type="evidence" value="ECO:0007669"/>
    <property type="project" value="TreeGrafter"/>
</dbReference>
<dbReference type="GeneID" id="19319791"/>
<reference evidence="13 14" key="1">
    <citation type="journal article" date="2013" name="Plant Cell">
        <title>The transition from a phytopathogenic smut ancestor to an anamorphic biocontrol agent deciphered by comparative whole-genome analysis.</title>
        <authorList>
            <person name="Lefebvre F."/>
            <person name="Joly D.L."/>
            <person name="Labbe C."/>
            <person name="Teichmann B."/>
            <person name="Linning R."/>
            <person name="Belzile F."/>
            <person name="Bakkeren G."/>
            <person name="Belanger R.R."/>
        </authorList>
    </citation>
    <scope>NUCLEOTIDE SEQUENCE [LARGE SCALE GENOMIC DNA]</scope>
    <source>
        <strain evidence="13 14">PF-1</strain>
    </source>
</reference>
<keyword evidence="3" id="KW-0813">Transport</keyword>
<proteinExistence type="inferred from homology"/>
<dbReference type="Pfam" id="PF08030">
    <property type="entry name" value="NAD_binding_6"/>
    <property type="match status" value="1"/>
</dbReference>
<dbReference type="Gene3D" id="3.40.50.80">
    <property type="entry name" value="Nucleotide-binding domain of ferredoxin-NADP reductase (FNR) module"/>
    <property type="match status" value="1"/>
</dbReference>
<feature type="transmembrane region" description="Helical" evidence="11">
    <location>
        <begin position="119"/>
        <end position="141"/>
    </location>
</feature>
<feature type="domain" description="FAD-binding FR-type" evidence="12">
    <location>
        <begin position="329"/>
        <end position="463"/>
    </location>
</feature>
<evidence type="ECO:0000256" key="3">
    <source>
        <dbReference type="ARBA" id="ARBA00022448"/>
    </source>
</evidence>
<dbReference type="RefSeq" id="XP_007881431.1">
    <property type="nucleotide sequence ID" value="XM_007883240.1"/>
</dbReference>
<keyword evidence="7" id="KW-0406">Ion transport</keyword>
<dbReference type="Pfam" id="PF01794">
    <property type="entry name" value="Ferric_reduct"/>
    <property type="match status" value="1"/>
</dbReference>
<feature type="region of interest" description="Disordered" evidence="10">
    <location>
        <begin position="559"/>
        <end position="598"/>
    </location>
</feature>
<dbReference type="Proteomes" id="UP000053664">
    <property type="component" value="Unassembled WGS sequence"/>
</dbReference>
<dbReference type="GO" id="GO:0006879">
    <property type="term" value="P:intracellular iron ion homeostasis"/>
    <property type="evidence" value="ECO:0007669"/>
    <property type="project" value="TreeGrafter"/>
</dbReference>
<dbReference type="EMBL" id="KE361643">
    <property type="protein sequence ID" value="EPQ26726.1"/>
    <property type="molecule type" value="Genomic_DNA"/>
</dbReference>
<evidence type="ECO:0000259" key="12">
    <source>
        <dbReference type="PROSITE" id="PS51384"/>
    </source>
</evidence>
<evidence type="ECO:0000256" key="10">
    <source>
        <dbReference type="SAM" id="MobiDB-lite"/>
    </source>
</evidence>
<dbReference type="GO" id="GO:0006826">
    <property type="term" value="P:iron ion transport"/>
    <property type="evidence" value="ECO:0007669"/>
    <property type="project" value="TreeGrafter"/>
</dbReference>
<dbReference type="InterPro" id="IPR013130">
    <property type="entry name" value="Fe3_Rdtase_TM_dom"/>
</dbReference>
<sequence>MLPWVLDDHDLGFLKKYPPEKREDALQSLLVSNRNSFKVPTISIFVEYGIFISLILACGLVHYLPRLFPTACKKLQPKLAPIRTHLLEAPLLGRRNAEPIPLFGLRWLTFQMPLRLEGIVLLALFLINLLPITAFYTTLAAEHNPRYPGPHSHRQQMQRYLADRTAVLAIGQVPLLFLMAGRRSPTTLVSGLSMNAIMLYHRWIARMVWCQAFIHAVAWTVIRIDQGRLVKMYQTPYWNWGVAAFMMFGGLIFLSLRSLRQKWYECFVFLHILMALLAVVGIYFHIHLLHSSSFRLFVIMTEITAAIWAFDRAIRFFNRLITSVQLRRSGRQLVKVASADVEFLANNKVARLRISLPAWRVQDGTQSDVPGLVPKLAAGYSIMLSVPRLQIVGDHPFSIAKARVIRDPKSEERAAFIDVLVNIQGGMTKKLLSLAGSKDIEGLALSRSLSVIVDGPYDHQLSLCATDHLLLYAGGIGVTYCLPFLEQHVYRGKFKTCKLVWMLRDLDLLEVLDEPLGELDAAADATKAKLFIDVYHTASRASEKGAPIATLEEVPAELPSSLSSSSDLTPQEEKSITGGLDDDDDEPAEKAEGGGRTANEGVLKRRWRNITFNVHHGRPDGIRHLDESVAASRADSLSVVCCGPRPLCDWARNETLQWRREREWADIDFHAECVLW</sequence>
<evidence type="ECO:0000256" key="11">
    <source>
        <dbReference type="SAM" id="Phobius"/>
    </source>
</evidence>
<dbReference type="AlphaFoldDB" id="A0A061H7Z2"/>
<dbReference type="InterPro" id="IPR013121">
    <property type="entry name" value="Fe_red_NAD-bd_6"/>
</dbReference>
<comment type="similarity">
    <text evidence="2">Belongs to the ferric reductase (FRE) family.</text>
</comment>
<evidence type="ECO:0000256" key="7">
    <source>
        <dbReference type="ARBA" id="ARBA00023065"/>
    </source>
</evidence>
<evidence type="ECO:0000256" key="1">
    <source>
        <dbReference type="ARBA" id="ARBA00004141"/>
    </source>
</evidence>
<comment type="subcellular location">
    <subcellularLocation>
        <location evidence="1">Membrane</location>
        <topology evidence="1">Multi-pass membrane protein</topology>
    </subcellularLocation>
</comment>
<dbReference type="SUPFAM" id="SSF52343">
    <property type="entry name" value="Ferredoxin reductase-like, C-terminal NADP-linked domain"/>
    <property type="match status" value="1"/>
</dbReference>
<dbReference type="PANTHER" id="PTHR32361:SF9">
    <property type="entry name" value="FERRIC REDUCTASE TRANSMEMBRANE COMPONENT 3-RELATED"/>
    <property type="match status" value="1"/>
</dbReference>
<evidence type="ECO:0000256" key="6">
    <source>
        <dbReference type="ARBA" id="ARBA00023002"/>
    </source>
</evidence>
<keyword evidence="4 11" id="KW-0812">Transmembrane</keyword>
<dbReference type="CDD" id="cd06186">
    <property type="entry name" value="NOX_Duox_like_FAD_NADP"/>
    <property type="match status" value="1"/>
</dbReference>
<feature type="transmembrane region" description="Helical" evidence="11">
    <location>
        <begin position="203"/>
        <end position="222"/>
    </location>
</feature>
<evidence type="ECO:0000256" key="5">
    <source>
        <dbReference type="ARBA" id="ARBA00022989"/>
    </source>
</evidence>
<keyword evidence="5 11" id="KW-1133">Transmembrane helix</keyword>
<dbReference type="PANTHER" id="PTHR32361">
    <property type="entry name" value="FERRIC/CUPRIC REDUCTASE TRANSMEMBRANE COMPONENT"/>
    <property type="match status" value="1"/>
</dbReference>
<organism evidence="13 14">
    <name type="scientific">Pseudozyma flocculosa PF-1</name>
    <dbReference type="NCBI Taxonomy" id="1277687"/>
    <lineage>
        <taxon>Eukaryota</taxon>
        <taxon>Fungi</taxon>
        <taxon>Dikarya</taxon>
        <taxon>Basidiomycota</taxon>
        <taxon>Ustilaginomycotina</taxon>
        <taxon>Ustilaginomycetes</taxon>
        <taxon>Ustilaginales</taxon>
        <taxon>Ustilaginaceae</taxon>
        <taxon>Pseudozyma</taxon>
    </lineage>
</organism>
<feature type="transmembrane region" description="Helical" evidence="11">
    <location>
        <begin position="237"/>
        <end position="256"/>
    </location>
</feature>
<keyword evidence="9" id="KW-0325">Glycoprotein</keyword>
<dbReference type="InterPro" id="IPR051410">
    <property type="entry name" value="Ferric/Cupric_Reductase"/>
</dbReference>
<evidence type="ECO:0000256" key="2">
    <source>
        <dbReference type="ARBA" id="ARBA00006278"/>
    </source>
</evidence>